<dbReference type="AlphaFoldDB" id="A7RW03"/>
<evidence type="ECO:0000256" key="1">
    <source>
        <dbReference type="SAM" id="MobiDB-lite"/>
    </source>
</evidence>
<dbReference type="HOGENOM" id="CLU_3056480_0_0_1"/>
<feature type="non-terminal residue" evidence="2">
    <location>
        <position position="1"/>
    </location>
</feature>
<reference evidence="2 3" key="1">
    <citation type="journal article" date="2007" name="Science">
        <title>Sea anemone genome reveals ancestral eumetazoan gene repertoire and genomic organization.</title>
        <authorList>
            <person name="Putnam N.H."/>
            <person name="Srivastava M."/>
            <person name="Hellsten U."/>
            <person name="Dirks B."/>
            <person name="Chapman J."/>
            <person name="Salamov A."/>
            <person name="Terry A."/>
            <person name="Shapiro H."/>
            <person name="Lindquist E."/>
            <person name="Kapitonov V.V."/>
            <person name="Jurka J."/>
            <person name="Genikhovich G."/>
            <person name="Grigoriev I.V."/>
            <person name="Lucas S.M."/>
            <person name="Steele R.E."/>
            <person name="Finnerty J.R."/>
            <person name="Technau U."/>
            <person name="Martindale M.Q."/>
            <person name="Rokhsar D.S."/>
        </authorList>
    </citation>
    <scope>NUCLEOTIDE SEQUENCE [LARGE SCALE GENOMIC DNA]</scope>
    <source>
        <strain evidence="3">CH2 X CH6</strain>
    </source>
</reference>
<evidence type="ECO:0000313" key="3">
    <source>
        <dbReference type="Proteomes" id="UP000001593"/>
    </source>
</evidence>
<dbReference type="EMBL" id="DS469545">
    <property type="protein sequence ID" value="EDO44367.1"/>
    <property type="molecule type" value="Genomic_DNA"/>
</dbReference>
<protein>
    <submittedName>
        <fullName evidence="2">Uncharacterized protein</fullName>
    </submittedName>
</protein>
<organism evidence="2 3">
    <name type="scientific">Nematostella vectensis</name>
    <name type="common">Starlet sea anemone</name>
    <dbReference type="NCBI Taxonomy" id="45351"/>
    <lineage>
        <taxon>Eukaryota</taxon>
        <taxon>Metazoa</taxon>
        <taxon>Cnidaria</taxon>
        <taxon>Anthozoa</taxon>
        <taxon>Hexacorallia</taxon>
        <taxon>Actiniaria</taxon>
        <taxon>Edwardsiidae</taxon>
        <taxon>Nematostella</taxon>
    </lineage>
</organism>
<keyword evidence="3" id="KW-1185">Reference proteome</keyword>
<dbReference type="InParanoid" id="A7RW03"/>
<sequence>EELRTEVQDYAPLDRSLKKQIQHSESANNGKPNREQASGASLNSVQSEDQHQYS</sequence>
<evidence type="ECO:0000313" key="2">
    <source>
        <dbReference type="EMBL" id="EDO44367.1"/>
    </source>
</evidence>
<accession>A7RW03</accession>
<feature type="non-terminal residue" evidence="2">
    <location>
        <position position="54"/>
    </location>
</feature>
<feature type="region of interest" description="Disordered" evidence="1">
    <location>
        <begin position="1"/>
        <end position="54"/>
    </location>
</feature>
<gene>
    <name evidence="2" type="ORF">NEMVEDRAFT_v1g36074</name>
</gene>
<dbReference type="Proteomes" id="UP000001593">
    <property type="component" value="Unassembled WGS sequence"/>
</dbReference>
<name>A7RW03_NEMVE</name>
<feature type="compositionally biased region" description="Polar residues" evidence="1">
    <location>
        <begin position="23"/>
        <end position="47"/>
    </location>
</feature>
<proteinExistence type="predicted"/>